<keyword evidence="5" id="KW-1185">Reference proteome</keyword>
<accession>A0A4U6TID9</accession>
<dbReference type="AlphaFoldDB" id="A0A4U6TID9"/>
<dbReference type="OMA" id="MANTRIP"/>
<dbReference type="Gene3D" id="2.40.40.10">
    <property type="entry name" value="RlpA-like domain"/>
    <property type="match status" value="1"/>
</dbReference>
<dbReference type="Gramene" id="TKW00643">
    <property type="protein sequence ID" value="TKW00643"/>
    <property type="gene ID" value="SEVIR_8G124900v2"/>
</dbReference>
<dbReference type="InterPro" id="IPR044301">
    <property type="entry name" value="PR4"/>
</dbReference>
<dbReference type="GO" id="GO:0004540">
    <property type="term" value="F:RNA nuclease activity"/>
    <property type="evidence" value="ECO:0007669"/>
    <property type="project" value="InterPro"/>
</dbReference>
<dbReference type="InterPro" id="IPR001153">
    <property type="entry name" value="Barwin_dom"/>
</dbReference>
<dbReference type="InterPro" id="IPR018226">
    <property type="entry name" value="Barwin_CS"/>
</dbReference>
<feature type="signal peptide" evidence="2">
    <location>
        <begin position="1"/>
        <end position="25"/>
    </location>
</feature>
<dbReference type="PROSITE" id="PS00771">
    <property type="entry name" value="BARWIN_1"/>
    <property type="match status" value="1"/>
</dbReference>
<evidence type="ECO:0000313" key="5">
    <source>
        <dbReference type="Proteomes" id="UP000298652"/>
    </source>
</evidence>
<dbReference type="PANTHER" id="PTHR46351:SF12">
    <property type="entry name" value="BARWIN DOMAIN-CONTAINING PROTEIN"/>
    <property type="match status" value="1"/>
</dbReference>
<reference evidence="4" key="1">
    <citation type="submission" date="2019-03" db="EMBL/GenBank/DDBJ databases">
        <title>WGS assembly of Setaria viridis.</title>
        <authorList>
            <person name="Huang P."/>
            <person name="Jenkins J."/>
            <person name="Grimwood J."/>
            <person name="Barry K."/>
            <person name="Healey A."/>
            <person name="Mamidi S."/>
            <person name="Sreedasyam A."/>
            <person name="Shu S."/>
            <person name="Feldman M."/>
            <person name="Wu J."/>
            <person name="Yu Y."/>
            <person name="Chen C."/>
            <person name="Johnson J."/>
            <person name="Rokhsar D."/>
            <person name="Baxter I."/>
            <person name="Schmutz J."/>
            <person name="Brutnell T."/>
            <person name="Kellogg E."/>
        </authorList>
    </citation>
    <scope>NUCLEOTIDE SEQUENCE [LARGE SCALE GENOMIC DNA]</scope>
</reference>
<dbReference type="GO" id="GO:0042742">
    <property type="term" value="P:defense response to bacterium"/>
    <property type="evidence" value="ECO:0007669"/>
    <property type="project" value="InterPro"/>
</dbReference>
<dbReference type="InterPro" id="IPR036908">
    <property type="entry name" value="RlpA-like_sf"/>
</dbReference>
<dbReference type="Proteomes" id="UP000298652">
    <property type="component" value="Chromosome 8"/>
</dbReference>
<dbReference type="PANTHER" id="PTHR46351">
    <property type="entry name" value="WOUND-INDUCED PROTEIN WIN2"/>
    <property type="match status" value="1"/>
</dbReference>
<dbReference type="GO" id="GO:0050832">
    <property type="term" value="P:defense response to fungus"/>
    <property type="evidence" value="ECO:0007669"/>
    <property type="project" value="InterPro"/>
</dbReference>
<feature type="chain" id="PRO_5020453507" description="Barwin domain-containing protein" evidence="2">
    <location>
        <begin position="26"/>
        <end position="147"/>
    </location>
</feature>
<organism evidence="4 5">
    <name type="scientific">Setaria viridis</name>
    <name type="common">Green bristlegrass</name>
    <name type="synonym">Setaria italica subsp. viridis</name>
    <dbReference type="NCBI Taxonomy" id="4556"/>
    <lineage>
        <taxon>Eukaryota</taxon>
        <taxon>Viridiplantae</taxon>
        <taxon>Streptophyta</taxon>
        <taxon>Embryophyta</taxon>
        <taxon>Tracheophyta</taxon>
        <taxon>Spermatophyta</taxon>
        <taxon>Magnoliopsida</taxon>
        <taxon>Liliopsida</taxon>
        <taxon>Poales</taxon>
        <taxon>Poaceae</taxon>
        <taxon>PACMAD clade</taxon>
        <taxon>Panicoideae</taxon>
        <taxon>Panicodae</taxon>
        <taxon>Paniceae</taxon>
        <taxon>Cenchrinae</taxon>
        <taxon>Setaria</taxon>
    </lineage>
</organism>
<dbReference type="EMBL" id="CM016559">
    <property type="protein sequence ID" value="TKW00643.1"/>
    <property type="molecule type" value="Genomic_DNA"/>
</dbReference>
<evidence type="ECO:0000313" key="4">
    <source>
        <dbReference type="EMBL" id="TKW00643.1"/>
    </source>
</evidence>
<evidence type="ECO:0000256" key="1">
    <source>
        <dbReference type="ARBA" id="ARBA00023157"/>
    </source>
</evidence>
<keyword evidence="1" id="KW-1015">Disulfide bond</keyword>
<dbReference type="Pfam" id="PF00967">
    <property type="entry name" value="Barwin"/>
    <property type="match status" value="1"/>
</dbReference>
<name>A0A4U6TID9_SETVI</name>
<evidence type="ECO:0000259" key="3">
    <source>
        <dbReference type="PROSITE" id="PS51174"/>
    </source>
</evidence>
<proteinExistence type="predicted"/>
<dbReference type="SUPFAM" id="SSF50685">
    <property type="entry name" value="Barwin-like endoglucanases"/>
    <property type="match status" value="1"/>
</dbReference>
<feature type="domain" description="Barwin" evidence="3">
    <location>
        <begin position="26"/>
        <end position="147"/>
    </location>
</feature>
<gene>
    <name evidence="4" type="ORF">SEVIR_8G124900v2</name>
</gene>
<evidence type="ECO:0000256" key="2">
    <source>
        <dbReference type="SAM" id="SignalP"/>
    </source>
</evidence>
<dbReference type="PRINTS" id="PR00602">
    <property type="entry name" value="BARWIN"/>
</dbReference>
<keyword evidence="2" id="KW-0732">Signal</keyword>
<sequence>MAVSRVSLLILMASVFLASIDGANAQEAHGVLATYNLYNPERINWDMRTASTFCATWNADMPLAWRKHYGWTAFCGPAGAHGQPSCGRCLLVTNMATGAKTVARVVDQCDNGGLDLDISVFRQLDTDGGGMFNGHLSVDYEFVDCHD</sequence>
<dbReference type="PROSITE" id="PS00772">
    <property type="entry name" value="BARWIN_2"/>
    <property type="match status" value="1"/>
</dbReference>
<protein>
    <recommendedName>
        <fullName evidence="3">Barwin domain-containing protein</fullName>
    </recommendedName>
</protein>
<dbReference type="PROSITE" id="PS51174">
    <property type="entry name" value="BARWIN_3"/>
    <property type="match status" value="1"/>
</dbReference>